<reference evidence="1" key="2">
    <citation type="submission" date="2023-05" db="EMBL/GenBank/DDBJ databases">
        <authorList>
            <person name="Schelkunov M.I."/>
        </authorList>
    </citation>
    <scope>NUCLEOTIDE SEQUENCE</scope>
    <source>
        <strain evidence="1">Hsosn_3</strain>
        <tissue evidence="1">Leaf</tissue>
    </source>
</reference>
<evidence type="ECO:0000313" key="1">
    <source>
        <dbReference type="EMBL" id="KAK1402487.1"/>
    </source>
</evidence>
<gene>
    <name evidence="1" type="ORF">POM88_002092</name>
</gene>
<name>A0AAD8JDS4_9APIA</name>
<keyword evidence="2" id="KW-1185">Reference proteome</keyword>
<dbReference type="EMBL" id="JAUIZM010000001">
    <property type="protein sequence ID" value="KAK1402487.1"/>
    <property type="molecule type" value="Genomic_DNA"/>
</dbReference>
<dbReference type="AlphaFoldDB" id="A0AAD8JDS4"/>
<protein>
    <submittedName>
        <fullName evidence="1">Uncharacterized protein</fullName>
    </submittedName>
</protein>
<comment type="caution">
    <text evidence="1">The sequence shown here is derived from an EMBL/GenBank/DDBJ whole genome shotgun (WGS) entry which is preliminary data.</text>
</comment>
<organism evidence="1 2">
    <name type="scientific">Heracleum sosnowskyi</name>
    <dbReference type="NCBI Taxonomy" id="360622"/>
    <lineage>
        <taxon>Eukaryota</taxon>
        <taxon>Viridiplantae</taxon>
        <taxon>Streptophyta</taxon>
        <taxon>Embryophyta</taxon>
        <taxon>Tracheophyta</taxon>
        <taxon>Spermatophyta</taxon>
        <taxon>Magnoliopsida</taxon>
        <taxon>eudicotyledons</taxon>
        <taxon>Gunneridae</taxon>
        <taxon>Pentapetalae</taxon>
        <taxon>asterids</taxon>
        <taxon>campanulids</taxon>
        <taxon>Apiales</taxon>
        <taxon>Apiaceae</taxon>
        <taxon>Apioideae</taxon>
        <taxon>apioid superclade</taxon>
        <taxon>Tordylieae</taxon>
        <taxon>Tordyliinae</taxon>
        <taxon>Heracleum</taxon>
    </lineage>
</organism>
<reference evidence="1" key="1">
    <citation type="submission" date="2023-02" db="EMBL/GenBank/DDBJ databases">
        <title>Genome of toxic invasive species Heracleum sosnowskyi carries increased number of genes despite the absence of recent whole-genome duplications.</title>
        <authorList>
            <person name="Schelkunov M."/>
            <person name="Shtratnikova V."/>
            <person name="Makarenko M."/>
            <person name="Klepikova A."/>
            <person name="Omelchenko D."/>
            <person name="Novikova G."/>
            <person name="Obukhova E."/>
            <person name="Bogdanov V."/>
            <person name="Penin A."/>
            <person name="Logacheva M."/>
        </authorList>
    </citation>
    <scope>NUCLEOTIDE SEQUENCE</scope>
    <source>
        <strain evidence="1">Hsosn_3</strain>
        <tissue evidence="1">Leaf</tissue>
    </source>
</reference>
<sequence>MGGHFANECKRPKVEKSDMKFEPVDYKKKYFDLLKQKGRAFITQDYDRAEDVNDYEEDTEFVNLALMADSSEQEVSSSSNQVITTNISELSTEECNNAINDMSTELYHMCISLKSLTKENTRIKDSNQFLSDRNVVLETQFIEFEKMRLECQVAKDELLAVLKREEILKAQLAKEQETIARWTDSRNVATNIIKAQGVDTFYKESVGKEKEKLDVENLGDDTSTDSDYPLIGNFSTDETCPKKCISSISKEKLEKLNKKYGPTNKTFVQGECSKTKTKDVNIGHLSNKQLRDKLENIEVKAEVKKKKNRNGKVEINKHNNYTPDKYAPRKTCVKCGSVNHLSTNCKTVKNSSVPMSMPVPNMPMFVLHNMFVHNDHASNLYASMPFVPIPYMNAFTMPQMIWSMPHMNTMYAQHPQVPASNMYAYEHPQNVVSQRSIPRVKVDLTQPEIKV</sequence>
<accession>A0AAD8JDS4</accession>
<proteinExistence type="predicted"/>
<dbReference type="Proteomes" id="UP001237642">
    <property type="component" value="Unassembled WGS sequence"/>
</dbReference>
<evidence type="ECO:0000313" key="2">
    <source>
        <dbReference type="Proteomes" id="UP001237642"/>
    </source>
</evidence>